<dbReference type="Proteomes" id="UP001221757">
    <property type="component" value="Unassembled WGS sequence"/>
</dbReference>
<evidence type="ECO:0000313" key="1">
    <source>
        <dbReference type="EMBL" id="KAJ7693705.1"/>
    </source>
</evidence>
<reference evidence="1" key="1">
    <citation type="submission" date="2023-03" db="EMBL/GenBank/DDBJ databases">
        <title>Massive genome expansion in bonnet fungi (Mycena s.s.) driven by repeated elements and novel gene families across ecological guilds.</title>
        <authorList>
            <consortium name="Lawrence Berkeley National Laboratory"/>
            <person name="Harder C.B."/>
            <person name="Miyauchi S."/>
            <person name="Viragh M."/>
            <person name="Kuo A."/>
            <person name="Thoen E."/>
            <person name="Andreopoulos B."/>
            <person name="Lu D."/>
            <person name="Skrede I."/>
            <person name="Drula E."/>
            <person name="Henrissat B."/>
            <person name="Morin E."/>
            <person name="Kohler A."/>
            <person name="Barry K."/>
            <person name="LaButti K."/>
            <person name="Morin E."/>
            <person name="Salamov A."/>
            <person name="Lipzen A."/>
            <person name="Mereny Z."/>
            <person name="Hegedus B."/>
            <person name="Baldrian P."/>
            <person name="Stursova M."/>
            <person name="Weitz H."/>
            <person name="Taylor A."/>
            <person name="Grigoriev I.V."/>
            <person name="Nagy L.G."/>
            <person name="Martin F."/>
            <person name="Kauserud H."/>
        </authorList>
    </citation>
    <scope>NUCLEOTIDE SEQUENCE</scope>
    <source>
        <strain evidence="1">CBHHK067</strain>
    </source>
</reference>
<feature type="non-terminal residue" evidence="1">
    <location>
        <position position="1"/>
    </location>
</feature>
<protein>
    <submittedName>
        <fullName evidence="1">Uncharacterized protein</fullName>
    </submittedName>
</protein>
<organism evidence="1 2">
    <name type="scientific">Mycena rosella</name>
    <name type="common">Pink bonnet</name>
    <name type="synonym">Agaricus rosellus</name>
    <dbReference type="NCBI Taxonomy" id="1033263"/>
    <lineage>
        <taxon>Eukaryota</taxon>
        <taxon>Fungi</taxon>
        <taxon>Dikarya</taxon>
        <taxon>Basidiomycota</taxon>
        <taxon>Agaricomycotina</taxon>
        <taxon>Agaricomycetes</taxon>
        <taxon>Agaricomycetidae</taxon>
        <taxon>Agaricales</taxon>
        <taxon>Marasmiineae</taxon>
        <taxon>Mycenaceae</taxon>
        <taxon>Mycena</taxon>
    </lineage>
</organism>
<dbReference type="AlphaFoldDB" id="A0AAD7DLS4"/>
<comment type="caution">
    <text evidence="1">The sequence shown here is derived from an EMBL/GenBank/DDBJ whole genome shotgun (WGS) entry which is preliminary data.</text>
</comment>
<sequence>ETGCYLFFTAQHVAAKDPFVHYSSPRIRREGKPEVEDITNQFNRLFLSLIAARNQTTKGLHQKLLVAQEKEAQVKKDLADAREAEQNAIIA</sequence>
<proteinExistence type="predicted"/>
<dbReference type="EMBL" id="JARKIE010000045">
    <property type="protein sequence ID" value="KAJ7693705.1"/>
    <property type="molecule type" value="Genomic_DNA"/>
</dbReference>
<name>A0AAD7DLS4_MYCRO</name>
<gene>
    <name evidence="1" type="ORF">B0H17DRAFT_862983</name>
</gene>
<keyword evidence="2" id="KW-1185">Reference proteome</keyword>
<accession>A0AAD7DLS4</accession>
<feature type="non-terminal residue" evidence="1">
    <location>
        <position position="91"/>
    </location>
</feature>
<evidence type="ECO:0000313" key="2">
    <source>
        <dbReference type="Proteomes" id="UP001221757"/>
    </source>
</evidence>